<sequence length="418" mass="47003">MASNMQAKLIEVLCENEYCVEKLKNWINGNKEMKDTSLVASNCKVDVRKFLENLPEVEIIRILESLVKEGEVWNVSPQDSENHDAGRGHHGHSNLKDVSMEEKEVQDQPVAAVESHAKIACPEDLGSQDATDRSHHGHSSLRDVSKEKEVGEYFANQHQPAATDTGYDASEGQAKHKQHRDRQPWEFPPGEIQALTQRKDSENHGLPLESAFNNENKDSESDNTTSSSESIIRLDEESFDSKGTSVDSGTNDRQLGSTTPIEACADDNRKILRASEHDQTLEPGSRFCHSELHNACRRSRVQDVQAQLPEQPNLQNLHVFELLVPQLVETVCNNSKVALAQANRETQNVDIQGTSCSKCNALQEEIDQLEEEVVTLNEKSEQMQEQSAEHEESLSNQDYEIRILKQQNQQLLIHSDVI</sequence>
<evidence type="ECO:0000313" key="4">
    <source>
        <dbReference type="RefSeq" id="XP_031574313.1"/>
    </source>
</evidence>
<gene>
    <name evidence="4" type="primary">LOC116308087</name>
</gene>
<feature type="coiled-coil region" evidence="1">
    <location>
        <begin position="359"/>
        <end position="396"/>
    </location>
</feature>
<dbReference type="RefSeq" id="XP_031574313.1">
    <property type="nucleotide sequence ID" value="XM_031718453.1"/>
</dbReference>
<keyword evidence="1" id="KW-0175">Coiled coil</keyword>
<dbReference type="Proteomes" id="UP000515163">
    <property type="component" value="Unplaced"/>
</dbReference>
<dbReference type="KEGG" id="aten:116308087"/>
<keyword evidence="3" id="KW-1185">Reference proteome</keyword>
<name>A0A6P8J962_ACTTE</name>
<feature type="region of interest" description="Disordered" evidence="2">
    <location>
        <begin position="204"/>
        <end position="259"/>
    </location>
</feature>
<feature type="compositionally biased region" description="Basic and acidic residues" evidence="2">
    <location>
        <begin position="94"/>
        <end position="106"/>
    </location>
</feature>
<evidence type="ECO:0000256" key="1">
    <source>
        <dbReference type="SAM" id="Coils"/>
    </source>
</evidence>
<reference evidence="4" key="1">
    <citation type="submission" date="2025-08" db="UniProtKB">
        <authorList>
            <consortium name="RefSeq"/>
        </authorList>
    </citation>
    <scope>IDENTIFICATION</scope>
    <source>
        <tissue evidence="4">Tentacle</tissue>
    </source>
</reference>
<evidence type="ECO:0000313" key="3">
    <source>
        <dbReference type="Proteomes" id="UP000515163"/>
    </source>
</evidence>
<protein>
    <submittedName>
        <fullName evidence="4">Uncharacterized protein LOC116308087</fullName>
    </submittedName>
</protein>
<evidence type="ECO:0000256" key="2">
    <source>
        <dbReference type="SAM" id="MobiDB-lite"/>
    </source>
</evidence>
<accession>A0A6P8J962</accession>
<feature type="compositionally biased region" description="Low complexity" evidence="2">
    <location>
        <begin position="222"/>
        <end position="231"/>
    </location>
</feature>
<dbReference type="InParanoid" id="A0A6P8J962"/>
<feature type="region of interest" description="Disordered" evidence="2">
    <location>
        <begin position="158"/>
        <end position="188"/>
    </location>
</feature>
<feature type="compositionally biased region" description="Basic and acidic residues" evidence="2">
    <location>
        <begin position="130"/>
        <end position="145"/>
    </location>
</feature>
<feature type="region of interest" description="Disordered" evidence="2">
    <location>
        <begin position="125"/>
        <end position="145"/>
    </location>
</feature>
<feature type="region of interest" description="Disordered" evidence="2">
    <location>
        <begin position="76"/>
        <end position="113"/>
    </location>
</feature>
<feature type="compositionally biased region" description="Polar residues" evidence="2">
    <location>
        <begin position="241"/>
        <end position="259"/>
    </location>
</feature>
<dbReference type="AlphaFoldDB" id="A0A6P8J962"/>
<proteinExistence type="predicted"/>
<organism evidence="3 4">
    <name type="scientific">Actinia tenebrosa</name>
    <name type="common">Australian red waratah sea anemone</name>
    <dbReference type="NCBI Taxonomy" id="6105"/>
    <lineage>
        <taxon>Eukaryota</taxon>
        <taxon>Metazoa</taxon>
        <taxon>Cnidaria</taxon>
        <taxon>Anthozoa</taxon>
        <taxon>Hexacorallia</taxon>
        <taxon>Actiniaria</taxon>
        <taxon>Actiniidae</taxon>
        <taxon>Actinia</taxon>
    </lineage>
</organism>
<dbReference type="GeneID" id="116308087"/>